<dbReference type="RefSeq" id="XP_014178209.1">
    <property type="nucleotide sequence ID" value="XM_014322734.1"/>
</dbReference>
<dbReference type="InterPro" id="IPR004328">
    <property type="entry name" value="BRO1_dom"/>
</dbReference>
<sequence>MAPYLFPYPVPGSVTFSTLLLDRSGTYTTQLAEATVARTRLQAALKAAADGQPGSSALAVLEVYHPYLLAIMSCIDGDDLLYKGDPVFPWRPALTSYHLSTPTLSLPTIQVEHYFVLLVHTIALANYAHSILDGLPQFEAKGGQAPIITKEDEQKTSAGLTRAVDLLSQAAGIAEYTAENITPQLDAGRTTTGGRLGKYRWPVETGGEAMTGLSMYVCFRGKGSEAVKGLSYKYLGIDEASKSLGQSLALLQESGRCLEDLKDSKLESKMKGLNFNKDKKKAEAVRNLRQSRIDREYYSVQAWLQANKKLNDTVNFERVPPFQEVVIPPGRPIFSAKKYTLPKLKFAPSHIEEEEEKQEAEYAGRGNYF</sequence>
<evidence type="ECO:0000256" key="2">
    <source>
        <dbReference type="ARBA" id="ARBA00022193"/>
    </source>
</evidence>
<reference evidence="4 5" key="1">
    <citation type="journal article" date="2012" name="Eukaryot. Cell">
        <title>Draft genome sequence of CBS 2479, the standard type strain of Trichosporon asahii.</title>
        <authorList>
            <person name="Yang R.Y."/>
            <person name="Li H.T."/>
            <person name="Zhu H."/>
            <person name="Zhou G.P."/>
            <person name="Wang M."/>
            <person name="Wang L."/>
        </authorList>
    </citation>
    <scope>NUCLEOTIDE SEQUENCE [LARGE SCALE GENOMIC DNA]</scope>
    <source>
        <strain evidence="5">ATCC 90039 / CBS 2479 / JCM 2466 / KCTC 7840 / NCYC 2677 / UAMH 7654</strain>
    </source>
</reference>
<proteinExistence type="inferred from homology"/>
<evidence type="ECO:0000313" key="4">
    <source>
        <dbReference type="EMBL" id="EJT46898.1"/>
    </source>
</evidence>
<comment type="similarity">
    <text evidence="1">Belongs to the palC family.</text>
</comment>
<accession>J5QE51</accession>
<dbReference type="InterPro" id="IPR038499">
    <property type="entry name" value="BRO1_sf"/>
</dbReference>
<dbReference type="PANTHER" id="PTHR40463:SF1">
    <property type="entry name" value="PH-RESPONSE REGULATOR PROTEIN PALC"/>
    <property type="match status" value="1"/>
</dbReference>
<dbReference type="HOGENOM" id="CLU_027723_0_0_1"/>
<dbReference type="KEGG" id="tasa:A1Q1_04368"/>
<dbReference type="PROSITE" id="PS51180">
    <property type="entry name" value="BRO1"/>
    <property type="match status" value="1"/>
</dbReference>
<comment type="caution">
    <text evidence="4">The sequence shown here is derived from an EMBL/GenBank/DDBJ whole genome shotgun (WGS) entry which is preliminary data.</text>
</comment>
<evidence type="ECO:0000259" key="3">
    <source>
        <dbReference type="PROSITE" id="PS51180"/>
    </source>
</evidence>
<dbReference type="Proteomes" id="UP000002748">
    <property type="component" value="Unassembled WGS sequence"/>
</dbReference>
<protein>
    <recommendedName>
        <fullName evidence="2">pH-response regulator protein palC</fullName>
    </recommendedName>
</protein>
<dbReference type="EMBL" id="ALBS01000272">
    <property type="protein sequence ID" value="EJT46898.1"/>
    <property type="molecule type" value="Genomic_DNA"/>
</dbReference>
<dbReference type="InterPro" id="IPR037505">
    <property type="entry name" value="pH-resp_palC"/>
</dbReference>
<dbReference type="OrthoDB" id="10266451at2759"/>
<dbReference type="VEuPathDB" id="FungiDB:A1Q1_04368"/>
<dbReference type="GO" id="GO:0005886">
    <property type="term" value="C:plasma membrane"/>
    <property type="evidence" value="ECO:0007669"/>
    <property type="project" value="TreeGrafter"/>
</dbReference>
<organism evidence="4 5">
    <name type="scientific">Trichosporon asahii var. asahii (strain ATCC 90039 / CBS 2479 / JCM 2466 / KCTC 7840 / NBRC 103889/ NCYC 2677 / UAMH 7654)</name>
    <name type="common">Yeast</name>
    <dbReference type="NCBI Taxonomy" id="1186058"/>
    <lineage>
        <taxon>Eukaryota</taxon>
        <taxon>Fungi</taxon>
        <taxon>Dikarya</taxon>
        <taxon>Basidiomycota</taxon>
        <taxon>Agaricomycotina</taxon>
        <taxon>Tremellomycetes</taxon>
        <taxon>Trichosporonales</taxon>
        <taxon>Trichosporonaceae</taxon>
        <taxon>Trichosporon</taxon>
    </lineage>
</organism>
<name>J5QE51_TRIAS</name>
<evidence type="ECO:0000256" key="1">
    <source>
        <dbReference type="ARBA" id="ARBA00010997"/>
    </source>
</evidence>
<dbReference type="Gene3D" id="1.25.40.280">
    <property type="entry name" value="alix/aip1 like domains"/>
    <property type="match status" value="2"/>
</dbReference>
<evidence type="ECO:0000313" key="5">
    <source>
        <dbReference type="Proteomes" id="UP000002748"/>
    </source>
</evidence>
<dbReference type="GeneID" id="25987881"/>
<dbReference type="PANTHER" id="PTHR40463">
    <property type="entry name" value="PH-RESPONSE REGULATOR PROTEIN PALC"/>
    <property type="match status" value="1"/>
</dbReference>
<feature type="domain" description="BRO1" evidence="3">
    <location>
        <begin position="2"/>
        <end position="349"/>
    </location>
</feature>
<dbReference type="AlphaFoldDB" id="J5QE51"/>
<gene>
    <name evidence="4" type="ORF">A1Q1_04368</name>
</gene>
<dbReference type="GO" id="GO:0071467">
    <property type="term" value="P:cellular response to pH"/>
    <property type="evidence" value="ECO:0007669"/>
    <property type="project" value="InterPro"/>
</dbReference>
<dbReference type="SMART" id="SM01041">
    <property type="entry name" value="BRO1"/>
    <property type="match status" value="1"/>
</dbReference>